<dbReference type="GO" id="GO:0005737">
    <property type="term" value="C:cytoplasm"/>
    <property type="evidence" value="ECO:0007669"/>
    <property type="project" value="TreeGrafter"/>
</dbReference>
<evidence type="ECO:0000313" key="4">
    <source>
        <dbReference type="RefSeq" id="XP_027289639.2"/>
    </source>
</evidence>
<feature type="region of interest" description="Disordered" evidence="2">
    <location>
        <begin position="231"/>
        <end position="256"/>
    </location>
</feature>
<dbReference type="AlphaFoldDB" id="A0A9J7K3E7"/>
<name>A0A9J7K3E7_CRIGR</name>
<evidence type="ECO:0000256" key="1">
    <source>
        <dbReference type="ARBA" id="ARBA00010422"/>
    </source>
</evidence>
<gene>
    <name evidence="4" type="primary">LOC113838049</name>
</gene>
<comment type="similarity">
    <text evidence="1">Belongs to the GSK-3-binding protein family.</text>
</comment>
<dbReference type="GO" id="GO:0090263">
    <property type="term" value="P:positive regulation of canonical Wnt signaling pathway"/>
    <property type="evidence" value="ECO:0007669"/>
    <property type="project" value="TreeGrafter"/>
</dbReference>
<dbReference type="RefSeq" id="XP_027289639.2">
    <property type="nucleotide sequence ID" value="XM_027433838.2"/>
</dbReference>
<reference evidence="4" key="1">
    <citation type="submission" date="2025-08" db="UniProtKB">
        <authorList>
            <consortium name="RefSeq"/>
        </authorList>
    </citation>
    <scope>IDENTIFICATION</scope>
    <source>
        <strain evidence="4">17A/GY</strain>
        <tissue evidence="4">Liver</tissue>
    </source>
</reference>
<organism evidence="3 4">
    <name type="scientific">Cricetulus griseus</name>
    <name type="common">Chinese hamster</name>
    <name type="synonym">Cricetulus barabensis griseus</name>
    <dbReference type="NCBI Taxonomy" id="10029"/>
    <lineage>
        <taxon>Eukaryota</taxon>
        <taxon>Metazoa</taxon>
        <taxon>Chordata</taxon>
        <taxon>Craniata</taxon>
        <taxon>Vertebrata</taxon>
        <taxon>Euteleostomi</taxon>
        <taxon>Mammalia</taxon>
        <taxon>Eutheria</taxon>
        <taxon>Euarchontoglires</taxon>
        <taxon>Glires</taxon>
        <taxon>Rodentia</taxon>
        <taxon>Myomorpha</taxon>
        <taxon>Muroidea</taxon>
        <taxon>Cricetidae</taxon>
        <taxon>Cricetinae</taxon>
        <taxon>Cricetulus</taxon>
    </lineage>
</organism>
<dbReference type="PANTHER" id="PTHR35154">
    <property type="entry name" value="GBP PROTEIN"/>
    <property type="match status" value="1"/>
</dbReference>
<evidence type="ECO:0000313" key="3">
    <source>
        <dbReference type="Proteomes" id="UP001108280"/>
    </source>
</evidence>
<keyword evidence="3" id="KW-1185">Reference proteome</keyword>
<proteinExistence type="inferred from homology"/>
<dbReference type="PANTHER" id="PTHR35154:SF1">
    <property type="entry name" value="PROTO-ONCOGENE FRAT1"/>
    <property type="match status" value="1"/>
</dbReference>
<protein>
    <submittedName>
        <fullName evidence="4">Proto-oncogene FRAT1-like</fullName>
    </submittedName>
</protein>
<dbReference type="OrthoDB" id="6381246at2759"/>
<evidence type="ECO:0000256" key="2">
    <source>
        <dbReference type="SAM" id="MobiDB-lite"/>
    </source>
</evidence>
<dbReference type="Pfam" id="PF05350">
    <property type="entry name" value="GSK-3_bind"/>
    <property type="match status" value="1"/>
</dbReference>
<dbReference type="Proteomes" id="UP001108280">
    <property type="component" value="Unplaced"/>
</dbReference>
<dbReference type="InterPro" id="IPR008014">
    <property type="entry name" value="GSK3-bd"/>
</dbReference>
<dbReference type="KEGG" id="cge:113838049"/>
<accession>A0A9J7K3E7</accession>
<feature type="region of interest" description="Disordered" evidence="2">
    <location>
        <begin position="141"/>
        <end position="165"/>
    </location>
</feature>
<sequence length="256" mass="27211">MQCQRAEKEAGFEAEGEDRDDSFLLLQQSVTLGSLTDVDQLIAKVHVMLKLDTAHDGPASPSAAPGPPPLRVLATVEQNQSLASQMLQSSVSAETGAPAHPGAIGCMLWERGRLQSRAAPYCVAELTLGASALCPVSRQPGLEGPPVTGKPSTPQPLSGPCRRGWPQSRAMSRLLQQRHGSQPETHTRGDDPHQLLQQLLLSGNLIKEAVPRLHSLQLQLQANLSSPRFLKPLSAPVQEPPSPGTPEQPAATLALG</sequence>
<dbReference type="GeneID" id="113838049"/>